<comment type="catalytic activity">
    <reaction evidence="8">
        <text>XTP + H2O = XMP + diphosphate + H(+)</text>
        <dbReference type="Rhea" id="RHEA:28610"/>
        <dbReference type="ChEBI" id="CHEBI:15377"/>
        <dbReference type="ChEBI" id="CHEBI:15378"/>
        <dbReference type="ChEBI" id="CHEBI:33019"/>
        <dbReference type="ChEBI" id="CHEBI:57464"/>
        <dbReference type="ChEBI" id="CHEBI:61314"/>
        <dbReference type="EC" id="3.6.1.66"/>
    </reaction>
</comment>
<dbReference type="Pfam" id="PF01725">
    <property type="entry name" value="Ham1p_like"/>
    <property type="match status" value="1"/>
</dbReference>
<keyword evidence="7 8" id="KW-0546">Nucleotide metabolism</keyword>
<dbReference type="PANTHER" id="PTHR11067:SF9">
    <property type="entry name" value="INOSINE TRIPHOSPHATE PYROPHOSPHATASE"/>
    <property type="match status" value="1"/>
</dbReference>
<keyword evidence="5 8" id="KW-0378">Hydrolase</keyword>
<feature type="binding site" evidence="8">
    <location>
        <begin position="8"/>
        <end position="13"/>
    </location>
    <ligand>
        <name>ITP</name>
        <dbReference type="ChEBI" id="CHEBI:61402"/>
    </ligand>
</feature>
<gene>
    <name evidence="8" type="primary">HAM1</name>
    <name evidence="10" type="ORF">LODBEIA_P55800</name>
</gene>
<keyword evidence="2 8" id="KW-0963">Cytoplasm</keyword>
<feature type="binding site" evidence="8">
    <location>
        <position position="177"/>
    </location>
    <ligand>
        <name>ITP</name>
        <dbReference type="ChEBI" id="CHEBI:61402"/>
    </ligand>
</feature>
<dbReference type="InterPro" id="IPR002637">
    <property type="entry name" value="RdgB/HAM1"/>
</dbReference>
<reference evidence="10 11" key="1">
    <citation type="submission" date="2024-03" db="EMBL/GenBank/DDBJ databases">
        <authorList>
            <person name="Brejova B."/>
        </authorList>
    </citation>
    <scope>NUCLEOTIDE SEQUENCE [LARGE SCALE GENOMIC DNA]</scope>
    <source>
        <strain evidence="10 11">CBS 14171</strain>
    </source>
</reference>
<evidence type="ECO:0000256" key="8">
    <source>
        <dbReference type="HAMAP-Rule" id="MF_03148"/>
    </source>
</evidence>
<keyword evidence="8" id="KW-0539">Nucleus</keyword>
<comment type="similarity">
    <text evidence="1 8 9">Belongs to the HAM1 NTPase family.</text>
</comment>
<evidence type="ECO:0000256" key="7">
    <source>
        <dbReference type="ARBA" id="ARBA00023080"/>
    </source>
</evidence>
<feature type="binding site" evidence="8">
    <location>
        <begin position="154"/>
        <end position="157"/>
    </location>
    <ligand>
        <name>ITP</name>
        <dbReference type="ChEBI" id="CHEBI:61402"/>
    </ligand>
</feature>
<evidence type="ECO:0000256" key="6">
    <source>
        <dbReference type="ARBA" id="ARBA00022842"/>
    </source>
</evidence>
<dbReference type="Gene3D" id="3.90.950.10">
    <property type="match status" value="1"/>
</dbReference>
<dbReference type="Proteomes" id="UP001497383">
    <property type="component" value="Chromosome 7"/>
</dbReference>
<keyword evidence="8" id="KW-0464">Manganese</keyword>
<dbReference type="InterPro" id="IPR029001">
    <property type="entry name" value="ITPase-like_fam"/>
</dbReference>
<sequence length="197" mass="21463">MTTITFVTGNANKLKEVISILSKSSAAPTSTEGNKVGKFTITNKSLDLDEIQGTIEQVTVHKAQSAAEILNAPVLVEDTCLAFDAYNQLPGPYIKWFVQAIGLDGLVKMLQGFENKGANAICTFGYCEGPGKEVKIFQGITQGQIVPSRGPTDFGWDSVFQPAGFTETYAEMDKSVKNSISHRYRALDKVRDYLVSL</sequence>
<comment type="function">
    <text evidence="8">Pyrophosphatase that hydrolyzes non-canonical purine nucleotides such as inosine triphosphate (ITP), deoxyinosine triphosphate (dITP) or xanthosine 5'-triphosphate (XTP) to their respective monophosphate derivatives. The enzyme does not distinguish between the deoxy- and ribose forms. Probably excludes non-canonical purines from RNA and DNA precursor pools, thus preventing their incorporation into RNA and DNA and avoiding chromosomal lesions.</text>
</comment>
<feature type="binding site" evidence="8">
    <location>
        <position position="78"/>
    </location>
    <ligand>
        <name>Mg(2+)</name>
        <dbReference type="ChEBI" id="CHEBI:18420"/>
    </ligand>
</feature>
<evidence type="ECO:0000256" key="9">
    <source>
        <dbReference type="RuleBase" id="RU003781"/>
    </source>
</evidence>
<dbReference type="GeneID" id="92210776"/>
<comment type="catalytic activity">
    <reaction evidence="8">
        <text>ITP + H2O = IMP + diphosphate + H(+)</text>
        <dbReference type="Rhea" id="RHEA:29399"/>
        <dbReference type="ChEBI" id="CHEBI:15377"/>
        <dbReference type="ChEBI" id="CHEBI:15378"/>
        <dbReference type="ChEBI" id="CHEBI:33019"/>
        <dbReference type="ChEBI" id="CHEBI:58053"/>
        <dbReference type="ChEBI" id="CHEBI:61402"/>
        <dbReference type="EC" id="3.6.1.66"/>
    </reaction>
</comment>
<dbReference type="RefSeq" id="XP_066832518.1">
    <property type="nucleotide sequence ID" value="XM_066975928.1"/>
</dbReference>
<dbReference type="CDD" id="cd00515">
    <property type="entry name" value="HAM1"/>
    <property type="match status" value="1"/>
</dbReference>
<feature type="binding site" evidence="8">
    <location>
        <position position="50"/>
    </location>
    <ligand>
        <name>Mg(2+)</name>
        <dbReference type="ChEBI" id="CHEBI:18420"/>
    </ligand>
</feature>
<evidence type="ECO:0000256" key="2">
    <source>
        <dbReference type="ARBA" id="ARBA00022490"/>
    </source>
</evidence>
<feature type="binding site" evidence="8">
    <location>
        <position position="62"/>
    </location>
    <ligand>
        <name>ITP</name>
        <dbReference type="ChEBI" id="CHEBI:61402"/>
    </ligand>
</feature>
<dbReference type="InterPro" id="IPR027502">
    <property type="entry name" value="ITPase"/>
</dbReference>
<evidence type="ECO:0000313" key="11">
    <source>
        <dbReference type="Proteomes" id="UP001497383"/>
    </source>
</evidence>
<evidence type="ECO:0000313" key="10">
    <source>
        <dbReference type="EMBL" id="CAK9441712.1"/>
    </source>
</evidence>
<dbReference type="HAMAP" id="MF_03148">
    <property type="entry name" value="HAM1_NTPase"/>
    <property type="match status" value="1"/>
</dbReference>
<protein>
    <recommendedName>
        <fullName evidence="8">Inosine triphosphate pyrophosphatase</fullName>
        <shortName evidence="8">ITPase</shortName>
        <shortName evidence="8">Inosine triphosphatase</shortName>
        <ecNumber evidence="8">3.6.1.66</ecNumber>
    </recommendedName>
    <alternativeName>
        <fullName evidence="8">Non-canonical purine NTP pyrophosphatase</fullName>
    </alternativeName>
    <alternativeName>
        <fullName evidence="8">Non-standard purine NTP pyrophosphatase</fullName>
    </alternativeName>
    <alternativeName>
        <fullName evidence="8">Nucleoside-triphosphate diphosphatase</fullName>
    </alternativeName>
    <alternativeName>
        <fullName evidence="8">Nucleoside-triphosphate pyrophosphatase</fullName>
        <shortName evidence="8">NTPase</shortName>
    </alternativeName>
    <alternativeName>
        <fullName evidence="8">XTP/dITP diphosphatase</fullName>
    </alternativeName>
</protein>
<feature type="binding site" evidence="8">
    <location>
        <begin position="78"/>
        <end position="79"/>
    </location>
    <ligand>
        <name>ITP</name>
        <dbReference type="ChEBI" id="CHEBI:61402"/>
    </ligand>
</feature>
<dbReference type="PANTHER" id="PTHR11067">
    <property type="entry name" value="INOSINE TRIPHOSPHATE PYROPHOSPHATASE/HAM1 PROTEIN"/>
    <property type="match status" value="1"/>
</dbReference>
<evidence type="ECO:0000256" key="3">
    <source>
        <dbReference type="ARBA" id="ARBA00022723"/>
    </source>
</evidence>
<keyword evidence="4 8" id="KW-0547">Nucleotide-binding</keyword>
<evidence type="ECO:0000256" key="4">
    <source>
        <dbReference type="ARBA" id="ARBA00022741"/>
    </source>
</evidence>
<organism evidence="10 11">
    <name type="scientific">Lodderomyces beijingensis</name>
    <dbReference type="NCBI Taxonomy" id="1775926"/>
    <lineage>
        <taxon>Eukaryota</taxon>
        <taxon>Fungi</taxon>
        <taxon>Dikarya</taxon>
        <taxon>Ascomycota</taxon>
        <taxon>Saccharomycotina</taxon>
        <taxon>Pichiomycetes</taxon>
        <taxon>Debaryomycetaceae</taxon>
        <taxon>Candida/Lodderomyces clade</taxon>
        <taxon>Lodderomyces</taxon>
    </lineage>
</organism>
<proteinExistence type="inferred from homology"/>
<comment type="cofactor">
    <cofactor evidence="8">
        <name>Mg(2+)</name>
        <dbReference type="ChEBI" id="CHEBI:18420"/>
    </cofactor>
    <cofactor evidence="8">
        <name>Mn(2+)</name>
        <dbReference type="ChEBI" id="CHEBI:29035"/>
    </cofactor>
    <text evidence="8">Binds 1 divalent metal cation per subunit; can use either Mg(2+) or Mn(2+).</text>
</comment>
<name>A0ABP0ZVR9_9ASCO</name>
<dbReference type="SUPFAM" id="SSF52972">
    <property type="entry name" value="ITPase-like"/>
    <property type="match status" value="1"/>
</dbReference>
<comment type="catalytic activity">
    <reaction evidence="8">
        <text>dITP + H2O = dIMP + diphosphate + H(+)</text>
        <dbReference type="Rhea" id="RHEA:28342"/>
        <dbReference type="ChEBI" id="CHEBI:15377"/>
        <dbReference type="ChEBI" id="CHEBI:15378"/>
        <dbReference type="ChEBI" id="CHEBI:33019"/>
        <dbReference type="ChEBI" id="CHEBI:61194"/>
        <dbReference type="ChEBI" id="CHEBI:61382"/>
        <dbReference type="EC" id="3.6.1.66"/>
    </reaction>
</comment>
<keyword evidence="11" id="KW-1185">Reference proteome</keyword>
<keyword evidence="3 8" id="KW-0479">Metal-binding</keyword>
<comment type="subunit">
    <text evidence="8">Homodimer.</text>
</comment>
<dbReference type="NCBIfam" id="TIGR00042">
    <property type="entry name" value="RdgB/HAM1 family non-canonical purine NTP pyrophosphatase"/>
    <property type="match status" value="1"/>
</dbReference>
<dbReference type="EC" id="3.6.1.66" evidence="8"/>
<evidence type="ECO:0000256" key="1">
    <source>
        <dbReference type="ARBA" id="ARBA00008023"/>
    </source>
</evidence>
<feature type="binding site" evidence="8">
    <location>
        <begin position="182"/>
        <end position="183"/>
    </location>
    <ligand>
        <name>ITP</name>
        <dbReference type="ChEBI" id="CHEBI:61402"/>
    </ligand>
</feature>
<comment type="subcellular location">
    <subcellularLocation>
        <location evidence="8">Cytoplasm</location>
    </subcellularLocation>
    <subcellularLocation>
        <location evidence="8">Nucleus</location>
    </subcellularLocation>
</comment>
<dbReference type="EMBL" id="OZ022411">
    <property type="protein sequence ID" value="CAK9441712.1"/>
    <property type="molecule type" value="Genomic_DNA"/>
</dbReference>
<keyword evidence="6 8" id="KW-0460">Magnesium</keyword>
<evidence type="ECO:0000256" key="5">
    <source>
        <dbReference type="ARBA" id="ARBA00022801"/>
    </source>
</evidence>
<accession>A0ABP0ZVR9</accession>